<keyword evidence="11" id="KW-0407">Ion channel</keyword>
<keyword evidence="4 13" id="KW-0812">Transmembrane</keyword>
<evidence type="ECO:0000256" key="9">
    <source>
        <dbReference type="ARBA" id="ARBA00023065"/>
    </source>
</evidence>
<dbReference type="SUPFAM" id="SSF51206">
    <property type="entry name" value="cAMP-binding domain-like"/>
    <property type="match status" value="1"/>
</dbReference>
<dbReference type="Gene3D" id="2.60.120.10">
    <property type="entry name" value="Jelly Rolls"/>
    <property type="match status" value="1"/>
</dbReference>
<feature type="compositionally biased region" description="Polar residues" evidence="12">
    <location>
        <begin position="883"/>
        <end position="893"/>
    </location>
</feature>
<dbReference type="Gene3D" id="1.10.287.630">
    <property type="entry name" value="Helix hairpin bin"/>
    <property type="match status" value="1"/>
</dbReference>
<gene>
    <name evidence="15" type="ORF">TeGR_g6598</name>
</gene>
<protein>
    <recommendedName>
        <fullName evidence="14">Cyclic nucleotide-binding domain-containing protein</fullName>
    </recommendedName>
</protein>
<feature type="region of interest" description="Disordered" evidence="12">
    <location>
        <begin position="1"/>
        <end position="112"/>
    </location>
</feature>
<feature type="transmembrane region" description="Helical" evidence="13">
    <location>
        <begin position="390"/>
        <end position="409"/>
    </location>
</feature>
<feature type="region of interest" description="Disordered" evidence="12">
    <location>
        <begin position="642"/>
        <end position="681"/>
    </location>
</feature>
<dbReference type="InterPro" id="IPR014710">
    <property type="entry name" value="RmlC-like_jellyroll"/>
</dbReference>
<evidence type="ECO:0000256" key="4">
    <source>
        <dbReference type="ARBA" id="ARBA00022692"/>
    </source>
</evidence>
<dbReference type="PRINTS" id="PR01463">
    <property type="entry name" value="EAGCHANLFMLY"/>
</dbReference>
<dbReference type="CDD" id="cd00038">
    <property type="entry name" value="CAP_ED"/>
    <property type="match status" value="1"/>
</dbReference>
<evidence type="ECO:0000256" key="1">
    <source>
        <dbReference type="ARBA" id="ARBA00004141"/>
    </source>
</evidence>
<dbReference type="InterPro" id="IPR000595">
    <property type="entry name" value="cNMP-bd_dom"/>
</dbReference>
<feature type="compositionally biased region" description="Low complexity" evidence="12">
    <location>
        <begin position="39"/>
        <end position="49"/>
    </location>
</feature>
<evidence type="ECO:0000256" key="13">
    <source>
        <dbReference type="SAM" id="Phobius"/>
    </source>
</evidence>
<evidence type="ECO:0000256" key="3">
    <source>
        <dbReference type="ARBA" id="ARBA00022538"/>
    </source>
</evidence>
<dbReference type="Proteomes" id="UP001165060">
    <property type="component" value="Unassembled WGS sequence"/>
</dbReference>
<evidence type="ECO:0000256" key="11">
    <source>
        <dbReference type="ARBA" id="ARBA00023303"/>
    </source>
</evidence>
<dbReference type="InterPro" id="IPR018490">
    <property type="entry name" value="cNMP-bd_dom_sf"/>
</dbReference>
<keyword evidence="2" id="KW-0813">Transport</keyword>
<accession>A0ABQ6MNB6</accession>
<keyword evidence="9" id="KW-0406">Ion transport</keyword>
<dbReference type="PROSITE" id="PS50042">
    <property type="entry name" value="CNMP_BINDING_3"/>
    <property type="match status" value="1"/>
</dbReference>
<dbReference type="SUPFAM" id="SSF81324">
    <property type="entry name" value="Voltage-gated potassium channels"/>
    <property type="match status" value="1"/>
</dbReference>
<feature type="transmembrane region" description="Helical" evidence="13">
    <location>
        <begin position="314"/>
        <end position="339"/>
    </location>
</feature>
<evidence type="ECO:0000259" key="14">
    <source>
        <dbReference type="PROSITE" id="PS50042"/>
    </source>
</evidence>
<dbReference type="PANTHER" id="PTHR10217">
    <property type="entry name" value="VOLTAGE AND LIGAND GATED POTASSIUM CHANNEL"/>
    <property type="match status" value="1"/>
</dbReference>
<keyword evidence="6" id="KW-0851">Voltage-gated channel</keyword>
<dbReference type="PANTHER" id="PTHR10217:SF435">
    <property type="entry name" value="POTASSIUM VOLTAGE-GATED CHANNEL PROTEIN EAG"/>
    <property type="match status" value="1"/>
</dbReference>
<organism evidence="15 16">
    <name type="scientific">Tetraparma gracilis</name>
    <dbReference type="NCBI Taxonomy" id="2962635"/>
    <lineage>
        <taxon>Eukaryota</taxon>
        <taxon>Sar</taxon>
        <taxon>Stramenopiles</taxon>
        <taxon>Ochrophyta</taxon>
        <taxon>Bolidophyceae</taxon>
        <taxon>Parmales</taxon>
        <taxon>Triparmaceae</taxon>
        <taxon>Tetraparma</taxon>
    </lineage>
</organism>
<dbReference type="Gene3D" id="1.10.287.70">
    <property type="match status" value="1"/>
</dbReference>
<feature type="domain" description="Cyclic nucleotide-binding" evidence="14">
    <location>
        <begin position="522"/>
        <end position="622"/>
    </location>
</feature>
<feature type="transmembrane region" description="Helical" evidence="13">
    <location>
        <begin position="195"/>
        <end position="214"/>
    </location>
</feature>
<evidence type="ECO:0000256" key="8">
    <source>
        <dbReference type="ARBA" id="ARBA00022989"/>
    </source>
</evidence>
<feature type="region of interest" description="Disordered" evidence="12">
    <location>
        <begin position="121"/>
        <end position="140"/>
    </location>
</feature>
<name>A0ABQ6MNB6_9STRA</name>
<evidence type="ECO:0000313" key="15">
    <source>
        <dbReference type="EMBL" id="GMI29673.1"/>
    </source>
</evidence>
<evidence type="ECO:0000313" key="16">
    <source>
        <dbReference type="Proteomes" id="UP001165060"/>
    </source>
</evidence>
<feature type="compositionally biased region" description="Basic and acidic residues" evidence="12">
    <location>
        <begin position="90"/>
        <end position="101"/>
    </location>
</feature>
<dbReference type="InterPro" id="IPR050818">
    <property type="entry name" value="KCNH_animal-type"/>
</dbReference>
<reference evidence="15 16" key="1">
    <citation type="journal article" date="2023" name="Commun. Biol.">
        <title>Genome analysis of Parmales, the sister group of diatoms, reveals the evolutionary specialization of diatoms from phago-mixotrophs to photoautotrophs.</title>
        <authorList>
            <person name="Ban H."/>
            <person name="Sato S."/>
            <person name="Yoshikawa S."/>
            <person name="Yamada K."/>
            <person name="Nakamura Y."/>
            <person name="Ichinomiya M."/>
            <person name="Sato N."/>
            <person name="Blanc-Mathieu R."/>
            <person name="Endo H."/>
            <person name="Kuwata A."/>
            <person name="Ogata H."/>
        </authorList>
    </citation>
    <scope>NUCLEOTIDE SEQUENCE [LARGE SCALE GENOMIC DNA]</scope>
</reference>
<sequence>MSPPPDLTPLKPDSTPTPVRLSYSTHSPNDSDSPKDQDPPSSGRSSGSRSSHRSSGHHSRMSDDPHDDNEPSVMELASGRSHSRLSGRSTSRERRTIRGEQRGGGSNSDGRRQMVSADAAGFLGKGDSGGVDNQQKAHNVKRRRSYDSTLFGLDVFEGLQADYQNKRKLAENENFLLRHIPVILPTAKVQQWRDLASVFIILYSVYTSAFEVVFSKNTVLKEEYPIIFYADLFCTVYFWMDLLLQFTTAYYDEEDDLVTDRKRIVSQYLKGWFWVDLVSNLDVAGAMSLLKTLRLARFPRLFVRWANLGVSTMALNIFKISILVLTAGHFLACAFFQVADMEEHVEENWTRKDFGNYTLFEEVQVECAPDDLYNNPDATCYGIEQQQSMLTVYIASMYFAYATLTTVGYGDISATTNGERAVALLALTVGSAIFAGIVGMMSQLLETMDELEELKLKKLKHITQFIKSHHFPEGTKERIRKYYDLHFMYLKKEMDMLGELSPALRHECMHHIYSRILAKVPFLRDSPQIIQSSVIACVEPILCCEKDYLVIEGQVLKHLFLVATGAVEVINNKGLVVRTYGVGSFFGEKCAFHAHYLSAVSYRAKVDLEILTIQRDKFVELLNTYEDFAETFVMICQKRDEHKKGGEGSTKMTGKLAKSAESMVRPVTPPPGKSWKASENQSTLSIHEARETSFTEKETLNTGPAKKANVSELFDDESMPALFDKLQYNIGAQLDEILDRCDDLEDRIDEIEEHGESADIWEGDDKAAESAFTAGVEHIKRMSVDIDAIAENSADAPMEEGDAPPLQFGSLEELASDVQQSMRRVVPRASKPAAPDGAMERPAFTRFESRRQARMMRKTHDRSQKVLRQERRESSRFKKLHSQRTLNTSPHEY</sequence>
<feature type="transmembrane region" description="Helical" evidence="13">
    <location>
        <begin position="271"/>
        <end position="293"/>
    </location>
</feature>
<dbReference type="EMBL" id="BRYB01001612">
    <property type="protein sequence ID" value="GMI29673.1"/>
    <property type="molecule type" value="Genomic_DNA"/>
</dbReference>
<dbReference type="InterPro" id="IPR003938">
    <property type="entry name" value="K_chnl_volt-dep_EAG/ELK/ERG"/>
</dbReference>
<proteinExistence type="predicted"/>
<evidence type="ECO:0000256" key="7">
    <source>
        <dbReference type="ARBA" id="ARBA00022958"/>
    </source>
</evidence>
<dbReference type="Pfam" id="PF00520">
    <property type="entry name" value="Ion_trans"/>
    <property type="match status" value="1"/>
</dbReference>
<dbReference type="InterPro" id="IPR005821">
    <property type="entry name" value="Ion_trans_dom"/>
</dbReference>
<evidence type="ECO:0000256" key="6">
    <source>
        <dbReference type="ARBA" id="ARBA00022882"/>
    </source>
</evidence>
<keyword evidence="10 13" id="KW-0472">Membrane</keyword>
<dbReference type="SMART" id="SM00100">
    <property type="entry name" value="cNMP"/>
    <property type="match status" value="1"/>
</dbReference>
<feature type="transmembrane region" description="Helical" evidence="13">
    <location>
        <begin position="226"/>
        <end position="251"/>
    </location>
</feature>
<keyword evidence="3" id="KW-0633">Potassium transport</keyword>
<keyword evidence="8 13" id="KW-1133">Transmembrane helix</keyword>
<evidence type="ECO:0000256" key="12">
    <source>
        <dbReference type="SAM" id="MobiDB-lite"/>
    </source>
</evidence>
<feature type="transmembrane region" description="Helical" evidence="13">
    <location>
        <begin position="421"/>
        <end position="441"/>
    </location>
</feature>
<keyword evidence="16" id="KW-1185">Reference proteome</keyword>
<feature type="compositionally biased region" description="Basic and acidic residues" evidence="12">
    <location>
        <begin position="861"/>
        <end position="876"/>
    </location>
</feature>
<feature type="region of interest" description="Disordered" evidence="12">
    <location>
        <begin position="827"/>
        <end position="893"/>
    </location>
</feature>
<comment type="caution">
    <text evidence="15">The sequence shown here is derived from an EMBL/GenBank/DDBJ whole genome shotgun (WGS) entry which is preliminary data.</text>
</comment>
<dbReference type="Pfam" id="PF00027">
    <property type="entry name" value="cNMP_binding"/>
    <property type="match status" value="1"/>
</dbReference>
<keyword evidence="7" id="KW-0630">Potassium</keyword>
<evidence type="ECO:0000256" key="10">
    <source>
        <dbReference type="ARBA" id="ARBA00023136"/>
    </source>
</evidence>
<keyword evidence="5" id="KW-0631">Potassium channel</keyword>
<evidence type="ECO:0000256" key="2">
    <source>
        <dbReference type="ARBA" id="ARBA00022448"/>
    </source>
</evidence>
<comment type="subcellular location">
    <subcellularLocation>
        <location evidence="1">Membrane</location>
        <topology evidence="1">Multi-pass membrane protein</topology>
    </subcellularLocation>
</comment>
<feature type="compositionally biased region" description="Polar residues" evidence="12">
    <location>
        <begin position="14"/>
        <end position="26"/>
    </location>
</feature>
<evidence type="ECO:0000256" key="5">
    <source>
        <dbReference type="ARBA" id="ARBA00022826"/>
    </source>
</evidence>
<feature type="compositionally biased region" description="Low complexity" evidence="12">
    <location>
        <begin position="78"/>
        <end position="89"/>
    </location>
</feature>
<feature type="compositionally biased region" description="Basic residues" evidence="12">
    <location>
        <begin position="50"/>
        <end position="59"/>
    </location>
</feature>